<feature type="non-terminal residue" evidence="2">
    <location>
        <position position="190"/>
    </location>
</feature>
<evidence type="ECO:0000256" key="1">
    <source>
        <dbReference type="ARBA" id="ARBA00004123"/>
    </source>
</evidence>
<sequence>MGRKSKKRKIGTVTTKQMSAAVDLVLKDNYSIRAAAERLNIKFQTLHRYVTKKRRNPDISLACMAPNYAVRRMFSAEQEDELNTQMANLAFEMAIRNNIKVLDSWHVYKSAGKEWMRHFLKKRRNISIRQPEACSLSRLTSFNPYNVGLLFDNLESVLRLIPQVADGNRIFNLDESGVTTTQTKDDTCRK</sequence>
<dbReference type="GO" id="GO:0005634">
    <property type="term" value="C:nucleus"/>
    <property type="evidence" value="ECO:0007669"/>
    <property type="project" value="UniProtKB-SubCell"/>
</dbReference>
<dbReference type="Proteomes" id="UP000801492">
    <property type="component" value="Unassembled WGS sequence"/>
</dbReference>
<gene>
    <name evidence="2" type="ORF">ILUMI_14408</name>
</gene>
<evidence type="ECO:0008006" key="4">
    <source>
        <dbReference type="Google" id="ProtNLM"/>
    </source>
</evidence>
<name>A0A8K0G4W0_IGNLU</name>
<evidence type="ECO:0000313" key="3">
    <source>
        <dbReference type="Proteomes" id="UP000801492"/>
    </source>
</evidence>
<protein>
    <recommendedName>
        <fullName evidence="4">HTH psq-type domain-containing protein</fullName>
    </recommendedName>
</protein>
<dbReference type="OrthoDB" id="4327074at2759"/>
<comment type="subcellular location">
    <subcellularLocation>
        <location evidence="1">Nucleus</location>
    </subcellularLocation>
</comment>
<proteinExistence type="predicted"/>
<dbReference type="AlphaFoldDB" id="A0A8K0G4W0"/>
<reference evidence="2" key="1">
    <citation type="submission" date="2019-08" db="EMBL/GenBank/DDBJ databases">
        <title>The genome of the North American firefly Photinus pyralis.</title>
        <authorList>
            <consortium name="Photinus pyralis genome working group"/>
            <person name="Fallon T.R."/>
            <person name="Sander Lower S.E."/>
            <person name="Weng J.-K."/>
        </authorList>
    </citation>
    <scope>NUCLEOTIDE SEQUENCE</scope>
    <source>
        <strain evidence="2">TRF0915ILg1</strain>
        <tissue evidence="2">Whole body</tissue>
    </source>
</reference>
<dbReference type="EMBL" id="VTPC01023571">
    <property type="protein sequence ID" value="KAF2891765.1"/>
    <property type="molecule type" value="Genomic_DNA"/>
</dbReference>
<accession>A0A8K0G4W0</accession>
<comment type="caution">
    <text evidence="2">The sequence shown here is derived from an EMBL/GenBank/DDBJ whole genome shotgun (WGS) entry which is preliminary data.</text>
</comment>
<dbReference type="InterPro" id="IPR009057">
    <property type="entry name" value="Homeodomain-like_sf"/>
</dbReference>
<organism evidence="2 3">
    <name type="scientific">Ignelater luminosus</name>
    <name type="common">Cucubano</name>
    <name type="synonym">Pyrophorus luminosus</name>
    <dbReference type="NCBI Taxonomy" id="2038154"/>
    <lineage>
        <taxon>Eukaryota</taxon>
        <taxon>Metazoa</taxon>
        <taxon>Ecdysozoa</taxon>
        <taxon>Arthropoda</taxon>
        <taxon>Hexapoda</taxon>
        <taxon>Insecta</taxon>
        <taxon>Pterygota</taxon>
        <taxon>Neoptera</taxon>
        <taxon>Endopterygota</taxon>
        <taxon>Coleoptera</taxon>
        <taxon>Polyphaga</taxon>
        <taxon>Elateriformia</taxon>
        <taxon>Elateroidea</taxon>
        <taxon>Elateridae</taxon>
        <taxon>Agrypninae</taxon>
        <taxon>Pyrophorini</taxon>
        <taxon>Ignelater</taxon>
    </lineage>
</organism>
<evidence type="ECO:0000313" key="2">
    <source>
        <dbReference type="EMBL" id="KAF2891765.1"/>
    </source>
</evidence>
<keyword evidence="3" id="KW-1185">Reference proteome</keyword>
<dbReference type="SUPFAM" id="SSF46689">
    <property type="entry name" value="Homeodomain-like"/>
    <property type="match status" value="1"/>
</dbReference>